<dbReference type="SMART" id="SM00320">
    <property type="entry name" value="WD40"/>
    <property type="match status" value="3"/>
</dbReference>
<feature type="region of interest" description="Disordered" evidence="2">
    <location>
        <begin position="623"/>
        <end position="655"/>
    </location>
</feature>
<sequence>MGDIDRNTTGIDQSEFTILDPNKPEQVLSQQNKNVDKINSRLSDELLIQIFAHIPLEDMNELILVCPRWYAILTDSQIWKKALMTYLGKKLPYQLLSVDGNNLDITLCLTPSASEYHLDRRGSNASYNSRLRVTSSWRNEYFQRLTYLRKWELGRRVKRLEFNARIGTIHKIFTDWENNWMLAISLTHGVAMRCDPTIGKVFAKDNETKGMIFSTGPRSDAEDGEVINAGRPRRIQVIDVSSSHILWGGRDGSVAVTHMFSLGTKLKHTRTDQANWHRGVVTAVYISKASGDKTHKHYKENAEDPDAWESPGSSHSQNSSVTKNIGHAIGGLDVLVTAGTDWLVKIWNARTGDLLCNLQSPQSAIHNLALIQRRWIIGSTRAGCLLVWDLRSILIPKTIIAPPAGADMVGPDVPQPAQAGTLFQSQLPEAQIPGIPWLTYSATSMANISRKPTNIIPIGKGGPLPCEIVQFIVDEPSMSVLVAAAPPYGQSNHRDGLWKYSIPDGKLLSEYSMDIPFSEITALKWLKPKLSAEAQETLQARSSGYKPTPLIAAGDKLGRVMIWADCTNPFVGLNKPKTPVFYSESHTSPISSIHIDELKIITASRDGHVKVWEHTTGSLMRSFRCRGGGRGDRRHRHDRDDGENNTAAPSTSNRQIGQMINDFWEGGQAQRRAMRNAVPPLNGEFAQPQDEAPPLPADMPQRLDPWFWSIHPASITHDSRSDLLSAQGIVNRSTQDWEAHEQEIAREFQNSVNISDVLSPNELSRLVRGINIGILNENITTIHPLHDRLVHDINSHYSWITIANGTRIQAISISVFAENFGGNASEKAKSGVSRSMRPKANPTDSYKWHKQMEAIIGEEVAKHREQAESERQDRIEEFEQREYLKREHFNPQEELDMDENELLQYAQLLSLEEDRNNSVSTGVIAIDSEHVKPTTSRNATQQSQASSNDSSVDETVAMTTVVTKSETPPNNKGKSRDADSNFSKPPIPPKPDELSYLTDSEWALICQEQGLDQVSSETPVTTTAGDICQGEQDFFDNLNQNNNTTSTTTATTRSNSKNGKQPENSSVAMPTPISSFDNNTKRSDFATNDYVIDDMTEEEMVQYALSLSK</sequence>
<dbReference type="SUPFAM" id="SSF50978">
    <property type="entry name" value="WD40 repeat-like"/>
    <property type="match status" value="1"/>
</dbReference>
<dbReference type="PANTHER" id="PTHR19855:SF11">
    <property type="entry name" value="RIBOSOME BIOGENESIS PROTEIN WDR12"/>
    <property type="match status" value="1"/>
</dbReference>
<feature type="region of interest" description="Disordered" evidence="2">
    <location>
        <begin position="1038"/>
        <end position="1086"/>
    </location>
</feature>
<feature type="compositionally biased region" description="Polar residues" evidence="2">
    <location>
        <begin position="957"/>
        <end position="972"/>
    </location>
</feature>
<feature type="compositionally biased region" description="Polar residues" evidence="2">
    <location>
        <begin position="1059"/>
        <end position="1078"/>
    </location>
</feature>
<dbReference type="InterPro" id="IPR036322">
    <property type="entry name" value="WD40_repeat_dom_sf"/>
</dbReference>
<dbReference type="InterPro" id="IPR036047">
    <property type="entry name" value="F-box-like_dom_sf"/>
</dbReference>
<dbReference type="Proteomes" id="UP001150538">
    <property type="component" value="Unassembled WGS sequence"/>
</dbReference>
<name>A0A9W7ZXN5_9FUNG</name>
<dbReference type="SUPFAM" id="SSF81383">
    <property type="entry name" value="F-box domain"/>
    <property type="match status" value="1"/>
</dbReference>
<dbReference type="InterPro" id="IPR015943">
    <property type="entry name" value="WD40/YVTN_repeat-like_dom_sf"/>
</dbReference>
<feature type="compositionally biased region" description="Polar residues" evidence="2">
    <location>
        <begin position="933"/>
        <end position="950"/>
    </location>
</feature>
<accession>A0A9W7ZXN5</accession>
<keyword evidence="5" id="KW-1185">Reference proteome</keyword>
<dbReference type="PANTHER" id="PTHR19855">
    <property type="entry name" value="WD40 REPEAT PROTEIN 12, 37"/>
    <property type="match status" value="1"/>
</dbReference>
<feature type="compositionally biased region" description="Low complexity" evidence="2">
    <location>
        <begin position="1038"/>
        <end position="1058"/>
    </location>
</feature>
<feature type="compositionally biased region" description="Polar residues" evidence="2">
    <location>
        <begin position="644"/>
        <end position="655"/>
    </location>
</feature>
<dbReference type="Gene3D" id="2.130.10.10">
    <property type="entry name" value="YVTN repeat-like/Quinoprotein amine dehydrogenase"/>
    <property type="match status" value="2"/>
</dbReference>
<dbReference type="PROSITE" id="PS50181">
    <property type="entry name" value="FBOX"/>
    <property type="match status" value="1"/>
</dbReference>
<keyword evidence="1" id="KW-0853">WD repeat</keyword>
<protein>
    <recommendedName>
        <fullName evidence="3">F-box domain-containing protein</fullName>
    </recommendedName>
</protein>
<gene>
    <name evidence="4" type="ORF">H4219_003924</name>
</gene>
<dbReference type="OrthoDB" id="2095648at2759"/>
<evidence type="ECO:0000256" key="1">
    <source>
        <dbReference type="PROSITE-ProRule" id="PRU00221"/>
    </source>
</evidence>
<dbReference type="InterPro" id="IPR001810">
    <property type="entry name" value="F-box_dom"/>
</dbReference>
<dbReference type="EMBL" id="JANBPU010000111">
    <property type="protein sequence ID" value="KAJ1916211.1"/>
    <property type="molecule type" value="Genomic_DNA"/>
</dbReference>
<feature type="region of interest" description="Disordered" evidence="2">
    <location>
        <begin position="294"/>
        <end position="320"/>
    </location>
</feature>
<evidence type="ECO:0000256" key="2">
    <source>
        <dbReference type="SAM" id="MobiDB-lite"/>
    </source>
</evidence>
<proteinExistence type="predicted"/>
<dbReference type="PROSITE" id="PS50082">
    <property type="entry name" value="WD_REPEATS_2"/>
    <property type="match status" value="1"/>
</dbReference>
<evidence type="ECO:0000259" key="3">
    <source>
        <dbReference type="PROSITE" id="PS50181"/>
    </source>
</evidence>
<evidence type="ECO:0000313" key="4">
    <source>
        <dbReference type="EMBL" id="KAJ1916211.1"/>
    </source>
</evidence>
<comment type="caution">
    <text evidence="4">The sequence shown here is derived from an EMBL/GenBank/DDBJ whole genome shotgun (WGS) entry which is preliminary data.</text>
</comment>
<evidence type="ECO:0000313" key="5">
    <source>
        <dbReference type="Proteomes" id="UP001150538"/>
    </source>
</evidence>
<feature type="compositionally biased region" description="Polar residues" evidence="2">
    <location>
        <begin position="311"/>
        <end position="320"/>
    </location>
</feature>
<dbReference type="Gene3D" id="1.20.1280.50">
    <property type="match status" value="1"/>
</dbReference>
<dbReference type="SMART" id="SM00256">
    <property type="entry name" value="FBOX"/>
    <property type="match status" value="1"/>
</dbReference>
<dbReference type="Pfam" id="PF12937">
    <property type="entry name" value="F-box-like"/>
    <property type="match status" value="1"/>
</dbReference>
<reference evidence="4" key="1">
    <citation type="submission" date="2022-07" db="EMBL/GenBank/DDBJ databases">
        <title>Phylogenomic reconstructions and comparative analyses of Kickxellomycotina fungi.</title>
        <authorList>
            <person name="Reynolds N.K."/>
            <person name="Stajich J.E."/>
            <person name="Barry K."/>
            <person name="Grigoriev I.V."/>
            <person name="Crous P."/>
            <person name="Smith M.E."/>
        </authorList>
    </citation>
    <scope>NUCLEOTIDE SEQUENCE</scope>
    <source>
        <strain evidence="4">NBRC 100468</strain>
    </source>
</reference>
<dbReference type="InterPro" id="IPR001680">
    <property type="entry name" value="WD40_rpt"/>
</dbReference>
<organism evidence="4 5">
    <name type="scientific">Mycoemilia scoparia</name>
    <dbReference type="NCBI Taxonomy" id="417184"/>
    <lineage>
        <taxon>Eukaryota</taxon>
        <taxon>Fungi</taxon>
        <taxon>Fungi incertae sedis</taxon>
        <taxon>Zoopagomycota</taxon>
        <taxon>Kickxellomycotina</taxon>
        <taxon>Kickxellomycetes</taxon>
        <taxon>Kickxellales</taxon>
        <taxon>Kickxellaceae</taxon>
        <taxon>Mycoemilia</taxon>
    </lineage>
</organism>
<dbReference type="Pfam" id="PF00400">
    <property type="entry name" value="WD40"/>
    <property type="match status" value="1"/>
</dbReference>
<feature type="region of interest" description="Disordered" evidence="2">
    <location>
        <begin position="930"/>
        <end position="994"/>
    </location>
</feature>
<feature type="domain" description="F-box" evidence="3">
    <location>
        <begin position="36"/>
        <end position="82"/>
    </location>
</feature>
<feature type="repeat" description="WD" evidence="1">
    <location>
        <begin position="583"/>
        <end position="622"/>
    </location>
</feature>
<dbReference type="AlphaFoldDB" id="A0A9W7ZXN5"/>